<dbReference type="Proteomes" id="UP001148838">
    <property type="component" value="Unassembled WGS sequence"/>
</dbReference>
<dbReference type="EMBL" id="JAJSOF020000001">
    <property type="protein sequence ID" value="KAJ4451525.1"/>
    <property type="molecule type" value="Genomic_DNA"/>
</dbReference>
<feature type="domain" description="Transposase Tc1-like" evidence="3">
    <location>
        <begin position="428"/>
        <end position="497"/>
    </location>
</feature>
<gene>
    <name evidence="4" type="ORF">ANN_02989</name>
</gene>
<evidence type="ECO:0000259" key="3">
    <source>
        <dbReference type="Pfam" id="PF01498"/>
    </source>
</evidence>
<feature type="region of interest" description="Disordered" evidence="1">
    <location>
        <begin position="116"/>
        <end position="147"/>
    </location>
</feature>
<evidence type="ECO:0000313" key="5">
    <source>
        <dbReference type="Proteomes" id="UP001148838"/>
    </source>
</evidence>
<feature type="compositionally biased region" description="Pro residues" evidence="1">
    <location>
        <begin position="133"/>
        <end position="147"/>
    </location>
</feature>
<keyword evidence="2" id="KW-1133">Transmembrane helix</keyword>
<sequence length="518" mass="57378">MSPRSSTDNYPAFAHIGLRENPGKNSNQVTCPNWESNLGHLVLRPDALLLHRFEDEILTDGKKKDLCKAINVIPTPTPVIEEWKISTIAIIVFTFVVLTCAGYFFYRKCWKKDPGRNNDEESHHNNTHIPVEHAPPPPYTPLLPEPSAPVRAMSLENVINYQEEKDTEVQQAVCFKDADYPYNSGSLEQEDDSEDNTPALEDENTMESNWSPPIGYGQEVVNVPCTINEVTESSSEPAETRPPSPSNTQDDSGVSNSSALSLPHRPFEGLGSSDSTSSSSLPVQPLVPTTTTTRPRSWSDEEVNASSSSKRARHDSVDIDIAMVDCHLSIESGTKTSGLGMLVECAVSGILNCIKQCSVQFVNMPRRVISTFTLASIVTLQQEELSVQEVSHWAVVHHSDVVRTCERYRVTQNVQDMPCSGSTTAAEDRYLQIMAHRNREENTTELHNAFLEATGTALSTQTVRNRLHTDNLASRHPTRTSLLQPQHLGSRNRWAKNTCNGTWINGIRSPLSTSAGFV</sequence>
<feature type="transmembrane region" description="Helical" evidence="2">
    <location>
        <begin position="85"/>
        <end position="106"/>
    </location>
</feature>
<comment type="caution">
    <text evidence="4">The sequence shown here is derived from an EMBL/GenBank/DDBJ whole genome shotgun (WGS) entry which is preliminary data.</text>
</comment>
<protein>
    <recommendedName>
        <fullName evidence="3">Transposase Tc1-like domain-containing protein</fullName>
    </recommendedName>
</protein>
<keyword evidence="2" id="KW-0472">Membrane</keyword>
<dbReference type="InterPro" id="IPR002492">
    <property type="entry name" value="Transposase_Tc1-like"/>
</dbReference>
<evidence type="ECO:0000313" key="4">
    <source>
        <dbReference type="EMBL" id="KAJ4451525.1"/>
    </source>
</evidence>
<name>A0ABQ8TXT1_PERAM</name>
<feature type="compositionally biased region" description="Acidic residues" evidence="1">
    <location>
        <begin position="188"/>
        <end position="205"/>
    </location>
</feature>
<evidence type="ECO:0000256" key="1">
    <source>
        <dbReference type="SAM" id="MobiDB-lite"/>
    </source>
</evidence>
<proteinExistence type="predicted"/>
<feature type="region of interest" description="Disordered" evidence="1">
    <location>
        <begin position="180"/>
        <end position="218"/>
    </location>
</feature>
<keyword evidence="5" id="KW-1185">Reference proteome</keyword>
<feature type="compositionally biased region" description="Polar residues" evidence="1">
    <location>
        <begin position="246"/>
        <end position="260"/>
    </location>
</feature>
<reference evidence="4 5" key="1">
    <citation type="journal article" date="2022" name="Allergy">
        <title>Genome assembly and annotation of Periplaneta americana reveal a comprehensive cockroach allergen profile.</title>
        <authorList>
            <person name="Wang L."/>
            <person name="Xiong Q."/>
            <person name="Saelim N."/>
            <person name="Wang L."/>
            <person name="Nong W."/>
            <person name="Wan A.T."/>
            <person name="Shi M."/>
            <person name="Liu X."/>
            <person name="Cao Q."/>
            <person name="Hui J.H.L."/>
            <person name="Sookrung N."/>
            <person name="Leung T.F."/>
            <person name="Tungtrongchitr A."/>
            <person name="Tsui S.K.W."/>
        </authorList>
    </citation>
    <scope>NUCLEOTIDE SEQUENCE [LARGE SCALE GENOMIC DNA]</scope>
    <source>
        <strain evidence="4">PWHHKU_190912</strain>
    </source>
</reference>
<feature type="region of interest" description="Disordered" evidence="1">
    <location>
        <begin position="231"/>
        <end position="314"/>
    </location>
</feature>
<evidence type="ECO:0000256" key="2">
    <source>
        <dbReference type="SAM" id="Phobius"/>
    </source>
</evidence>
<accession>A0ABQ8TXT1</accession>
<keyword evidence="2" id="KW-0812">Transmembrane</keyword>
<organism evidence="4 5">
    <name type="scientific">Periplaneta americana</name>
    <name type="common">American cockroach</name>
    <name type="synonym">Blatta americana</name>
    <dbReference type="NCBI Taxonomy" id="6978"/>
    <lineage>
        <taxon>Eukaryota</taxon>
        <taxon>Metazoa</taxon>
        <taxon>Ecdysozoa</taxon>
        <taxon>Arthropoda</taxon>
        <taxon>Hexapoda</taxon>
        <taxon>Insecta</taxon>
        <taxon>Pterygota</taxon>
        <taxon>Neoptera</taxon>
        <taxon>Polyneoptera</taxon>
        <taxon>Dictyoptera</taxon>
        <taxon>Blattodea</taxon>
        <taxon>Blattoidea</taxon>
        <taxon>Blattidae</taxon>
        <taxon>Blattinae</taxon>
        <taxon>Periplaneta</taxon>
    </lineage>
</organism>
<dbReference type="Pfam" id="PF01498">
    <property type="entry name" value="HTH_Tnp_Tc3_2"/>
    <property type="match status" value="1"/>
</dbReference>